<evidence type="ECO:0000259" key="2">
    <source>
        <dbReference type="Pfam" id="PF12697"/>
    </source>
</evidence>
<dbReference type="PANTHER" id="PTHR46118:SF4">
    <property type="entry name" value="PROTEIN ABHD11"/>
    <property type="match status" value="1"/>
</dbReference>
<dbReference type="Gene3D" id="3.40.50.1820">
    <property type="entry name" value="alpha/beta hydrolase"/>
    <property type="match status" value="1"/>
</dbReference>
<dbReference type="SUPFAM" id="SSF53474">
    <property type="entry name" value="alpha/beta-Hydrolases"/>
    <property type="match status" value="1"/>
</dbReference>
<dbReference type="InterPro" id="IPR000073">
    <property type="entry name" value="AB_hydrolase_1"/>
</dbReference>
<comment type="caution">
    <text evidence="3">The sequence shown here is derived from an EMBL/GenBank/DDBJ whole genome shotgun (WGS) entry which is preliminary data.</text>
</comment>
<dbReference type="GO" id="GO:0016787">
    <property type="term" value="F:hydrolase activity"/>
    <property type="evidence" value="ECO:0007669"/>
    <property type="project" value="UniProtKB-KW"/>
</dbReference>
<dbReference type="EMBL" id="QRAN01000012">
    <property type="protein sequence ID" value="RLQ21539.1"/>
    <property type="molecule type" value="Genomic_DNA"/>
</dbReference>
<dbReference type="RefSeq" id="WP_117955040.1">
    <property type="nucleotide sequence ID" value="NZ_QRAN01000012.1"/>
</dbReference>
<gene>
    <name evidence="3" type="ORF">DWB85_12335</name>
</gene>
<dbReference type="Proteomes" id="UP000265509">
    <property type="component" value="Unassembled WGS sequence"/>
</dbReference>
<dbReference type="Pfam" id="PF12697">
    <property type="entry name" value="Abhydrolase_6"/>
    <property type="match status" value="1"/>
</dbReference>
<organism evidence="3 4">
    <name type="scientific">Seongchinamella sediminis</name>
    <dbReference type="NCBI Taxonomy" id="2283635"/>
    <lineage>
        <taxon>Bacteria</taxon>
        <taxon>Pseudomonadati</taxon>
        <taxon>Pseudomonadota</taxon>
        <taxon>Gammaproteobacteria</taxon>
        <taxon>Cellvibrionales</taxon>
        <taxon>Halieaceae</taxon>
        <taxon>Seongchinamella</taxon>
    </lineage>
</organism>
<evidence type="ECO:0000313" key="3">
    <source>
        <dbReference type="EMBL" id="RLQ21539.1"/>
    </source>
</evidence>
<name>A0A3L7DY34_9GAMM</name>
<dbReference type="InterPro" id="IPR029058">
    <property type="entry name" value="AB_hydrolase_fold"/>
</dbReference>
<dbReference type="AlphaFoldDB" id="A0A3L7DY34"/>
<sequence>MVAKSPIRHSTTGEGPPVVLLHGLFGAGGNLGALARSLARRYTVLSIDLPNHGRSAWLEQASLARMAQVVSEWMDGEGITRAALVGHSLGGKVAMEIALSQAERCAAAVIADIAPVSYPPHHDRVFAALDAVHAARVTSRQQAAELMAAHLAEEGVIQFLLMSLQRGEGGVYDWRFNLAGLKRDYDAVRAEPDVDQPFSGPVLFVKGGASDYILPAHRERVLALFPRAEVKVMPGCGHWLHAEQPELFNGIVGRFLQQHYSGA</sequence>
<keyword evidence="4" id="KW-1185">Reference proteome</keyword>
<evidence type="ECO:0000313" key="4">
    <source>
        <dbReference type="Proteomes" id="UP000265509"/>
    </source>
</evidence>
<dbReference type="PRINTS" id="PR00111">
    <property type="entry name" value="ABHYDROLASE"/>
</dbReference>
<accession>A0A3L7DY34</accession>
<protein>
    <submittedName>
        <fullName evidence="3">Alpha/beta fold hydrolase</fullName>
    </submittedName>
</protein>
<proteinExistence type="predicted"/>
<reference evidence="3 4" key="1">
    <citation type="submission" date="2018-07" db="EMBL/GenBank/DDBJ databases">
        <title>Halioglobus sp. genome submission.</title>
        <authorList>
            <person name="Ye M.-Q."/>
            <person name="Du Z.-J."/>
        </authorList>
    </citation>
    <scope>NUCLEOTIDE SEQUENCE [LARGE SCALE GENOMIC DNA]</scope>
    <source>
        <strain evidence="3 4">U0301</strain>
    </source>
</reference>
<dbReference type="PANTHER" id="PTHR46118">
    <property type="entry name" value="PROTEIN ABHD11"/>
    <property type="match status" value="1"/>
</dbReference>
<evidence type="ECO:0000256" key="1">
    <source>
        <dbReference type="ARBA" id="ARBA00022801"/>
    </source>
</evidence>
<keyword evidence="1 3" id="KW-0378">Hydrolase</keyword>
<feature type="domain" description="AB hydrolase-1" evidence="2">
    <location>
        <begin position="18"/>
        <end position="249"/>
    </location>
</feature>
<dbReference type="OrthoDB" id="9808398at2"/>